<dbReference type="eggNOG" id="COG1051">
    <property type="taxonomic scope" value="Bacteria"/>
</dbReference>
<feature type="domain" description="Nudix hydrolase" evidence="7">
    <location>
        <begin position="11"/>
        <end position="141"/>
    </location>
</feature>
<dbReference type="Proteomes" id="UP000005234">
    <property type="component" value="Chromosome"/>
</dbReference>
<dbReference type="CDD" id="cd03675">
    <property type="entry name" value="NUDIX_Hydrolase"/>
    <property type="match status" value="1"/>
</dbReference>
<dbReference type="InterPro" id="IPR020084">
    <property type="entry name" value="NUDIX_hydrolase_CS"/>
</dbReference>
<dbReference type="PANTHER" id="PTHR43222:SF11">
    <property type="entry name" value="PHOSPHATASE NUDJ"/>
    <property type="match status" value="1"/>
</dbReference>
<evidence type="ECO:0000259" key="7">
    <source>
        <dbReference type="PROSITE" id="PS51462"/>
    </source>
</evidence>
<dbReference type="PROSITE" id="PS51462">
    <property type="entry name" value="NUDIX"/>
    <property type="match status" value="1"/>
</dbReference>
<dbReference type="EMBL" id="CP003350">
    <property type="protein sequence ID" value="AFC85644.1"/>
    <property type="molecule type" value="Genomic_DNA"/>
</dbReference>
<evidence type="ECO:0000256" key="6">
    <source>
        <dbReference type="RuleBase" id="RU364043"/>
    </source>
</evidence>
<sequence>MNQAAAPQSAFPHVTVATIVHRDGRYLMVEEEVNDRIVYNQPAGHLDIGESLLAAAVRETREETGWQVQLDHLVAIHQWHSHEHGDEVLRFSFAATALEHDARMPLDAGIQRCLWLSRTEIEALGDALRSPMILLSIDAWLTGQRLPLQSIDCLLPRAAP</sequence>
<organism evidence="8 9">
    <name type="scientific">Frateuria aurantia (strain ATCC 33424 / DSM 6220 / KCTC 2777 / LMG 1558 / NBRC 3245 / NCIMB 13370)</name>
    <name type="common">Acetobacter aurantius</name>
    <dbReference type="NCBI Taxonomy" id="767434"/>
    <lineage>
        <taxon>Bacteria</taxon>
        <taxon>Pseudomonadati</taxon>
        <taxon>Pseudomonadota</taxon>
        <taxon>Gammaproteobacteria</taxon>
        <taxon>Lysobacterales</taxon>
        <taxon>Rhodanobacteraceae</taxon>
        <taxon>Frateuria</taxon>
    </lineage>
</organism>
<dbReference type="GO" id="GO:0017110">
    <property type="term" value="F:nucleoside diphosphate phosphatase activity"/>
    <property type="evidence" value="ECO:0007669"/>
    <property type="project" value="InterPro"/>
</dbReference>
<evidence type="ECO:0000313" key="9">
    <source>
        <dbReference type="Proteomes" id="UP000005234"/>
    </source>
</evidence>
<dbReference type="KEGG" id="fau:Fraau_1185"/>
<dbReference type="HOGENOM" id="CLU_037162_6_1_6"/>
<keyword evidence="5 6" id="KW-0378">Hydrolase</keyword>
<evidence type="ECO:0000256" key="4">
    <source>
        <dbReference type="ARBA" id="ARBA00015552"/>
    </source>
</evidence>
<keyword evidence="9" id="KW-1185">Reference proteome</keyword>
<evidence type="ECO:0000256" key="5">
    <source>
        <dbReference type="ARBA" id="ARBA00022801"/>
    </source>
</evidence>
<evidence type="ECO:0000313" key="8">
    <source>
        <dbReference type="EMBL" id="AFC85644.1"/>
    </source>
</evidence>
<dbReference type="InterPro" id="IPR000086">
    <property type="entry name" value="NUDIX_hydrolase_dom"/>
</dbReference>
<dbReference type="AlphaFoldDB" id="H8L4H0"/>
<dbReference type="STRING" id="767434.Fraau_1185"/>
<comment type="similarity">
    <text evidence="2 6">Belongs to the Nudix hydrolase family. NudJ subfamily.</text>
</comment>
<reference evidence="8" key="1">
    <citation type="submission" date="2012-02" db="EMBL/GenBank/DDBJ databases">
        <title>The complete genome of Frateuria aurantia DSM 6220.</title>
        <authorList>
            <consortium name="US DOE Joint Genome Institute (JGI-PGF)"/>
            <person name="Lucas S."/>
            <person name="Copeland A."/>
            <person name="Lapidus A."/>
            <person name="Glavina del Rio T."/>
            <person name="Dalin E."/>
            <person name="Tice H."/>
            <person name="Bruce D."/>
            <person name="Goodwin L."/>
            <person name="Pitluck S."/>
            <person name="Peters L."/>
            <person name="Ovchinnikova G."/>
            <person name="Teshima H."/>
            <person name="Kyrpides N."/>
            <person name="Mavromatis K."/>
            <person name="Ivanova N."/>
            <person name="Brettin T."/>
            <person name="Detter J.C."/>
            <person name="Han C."/>
            <person name="Larimer F."/>
            <person name="Land M."/>
            <person name="Hauser L."/>
            <person name="Markowitz V."/>
            <person name="Cheng J.-F."/>
            <person name="Hugenholtz P."/>
            <person name="Woyke T."/>
            <person name="Wu D."/>
            <person name="Brambilla E."/>
            <person name="Klenk H.-P."/>
            <person name="Eisen J.A."/>
        </authorList>
    </citation>
    <scope>NUCLEOTIDE SEQUENCE</scope>
    <source>
        <strain evidence="8">DSM 6220</strain>
    </source>
</reference>
<proteinExistence type="inferred from homology"/>
<protein>
    <recommendedName>
        <fullName evidence="4 6">Phosphatase NudJ</fullName>
        <ecNumber evidence="6">3.6.1.-</ecNumber>
    </recommendedName>
</protein>
<dbReference type="GO" id="GO:0004787">
    <property type="term" value="F:thiamine diphosphate phosphatase activity"/>
    <property type="evidence" value="ECO:0007669"/>
    <property type="project" value="InterPro"/>
</dbReference>
<accession>H8L4H0</accession>
<dbReference type="EC" id="3.6.1.-" evidence="6"/>
<dbReference type="PROSITE" id="PS00893">
    <property type="entry name" value="NUDIX_BOX"/>
    <property type="match status" value="1"/>
</dbReference>
<name>H8L4H0_FRAAD</name>
<dbReference type="RefSeq" id="WP_014402650.1">
    <property type="nucleotide sequence ID" value="NC_017033.1"/>
</dbReference>
<evidence type="ECO:0000256" key="2">
    <source>
        <dbReference type="ARBA" id="ARBA00007608"/>
    </source>
</evidence>
<keyword evidence="6" id="KW-0460">Magnesium</keyword>
<dbReference type="PANTHER" id="PTHR43222">
    <property type="entry name" value="NUDIX HYDROLASE 23"/>
    <property type="match status" value="1"/>
</dbReference>
<comment type="subunit">
    <text evidence="3 6">Monomer.</text>
</comment>
<dbReference type="SUPFAM" id="SSF55811">
    <property type="entry name" value="Nudix"/>
    <property type="match status" value="1"/>
</dbReference>
<gene>
    <name evidence="6" type="primary">nudJ</name>
    <name evidence="8" type="ordered locus">Fraau_1185</name>
</gene>
<evidence type="ECO:0000256" key="3">
    <source>
        <dbReference type="ARBA" id="ARBA00011245"/>
    </source>
</evidence>
<dbReference type="Pfam" id="PF00293">
    <property type="entry name" value="NUDIX"/>
    <property type="match status" value="1"/>
</dbReference>
<dbReference type="InterPro" id="IPR015797">
    <property type="entry name" value="NUDIX_hydrolase-like_dom_sf"/>
</dbReference>
<dbReference type="Gene3D" id="3.90.79.10">
    <property type="entry name" value="Nucleoside Triphosphate Pyrophosphohydrolase"/>
    <property type="match status" value="1"/>
</dbReference>
<evidence type="ECO:0000256" key="1">
    <source>
        <dbReference type="ARBA" id="ARBA00001946"/>
    </source>
</evidence>
<dbReference type="InterPro" id="IPR033713">
    <property type="entry name" value="NudJ"/>
</dbReference>
<comment type="cofactor">
    <cofactor evidence="1 6">
        <name>Mg(2+)</name>
        <dbReference type="ChEBI" id="CHEBI:18420"/>
    </cofactor>
</comment>
<dbReference type="GO" id="GO:0017111">
    <property type="term" value="F:ribonucleoside triphosphate phosphatase activity"/>
    <property type="evidence" value="ECO:0007669"/>
    <property type="project" value="InterPro"/>
</dbReference>